<keyword evidence="5 7" id="KW-1133">Transmembrane helix</keyword>
<feature type="transmembrane region" description="Helical" evidence="7">
    <location>
        <begin position="151"/>
        <end position="174"/>
    </location>
</feature>
<evidence type="ECO:0000256" key="1">
    <source>
        <dbReference type="ARBA" id="ARBA00004651"/>
    </source>
</evidence>
<dbReference type="CDD" id="cd06261">
    <property type="entry name" value="TM_PBP2"/>
    <property type="match status" value="1"/>
</dbReference>
<evidence type="ECO:0000256" key="7">
    <source>
        <dbReference type="RuleBase" id="RU363032"/>
    </source>
</evidence>
<dbReference type="RefSeq" id="WP_310374666.1">
    <property type="nucleotide sequence ID" value="NZ_JAVDYB010000001.1"/>
</dbReference>
<dbReference type="PANTHER" id="PTHR43744">
    <property type="entry name" value="ABC TRANSPORTER PERMEASE PROTEIN MG189-RELATED-RELATED"/>
    <property type="match status" value="1"/>
</dbReference>
<dbReference type="InterPro" id="IPR035906">
    <property type="entry name" value="MetI-like_sf"/>
</dbReference>
<dbReference type="GO" id="GO:0005886">
    <property type="term" value="C:plasma membrane"/>
    <property type="evidence" value="ECO:0007669"/>
    <property type="project" value="UniProtKB-SubCell"/>
</dbReference>
<keyword evidence="3" id="KW-1003">Cell membrane</keyword>
<dbReference type="Proteomes" id="UP001183643">
    <property type="component" value="Unassembled WGS sequence"/>
</dbReference>
<protein>
    <submittedName>
        <fullName evidence="9">Multiple sugar transport system permease protein</fullName>
    </submittedName>
</protein>
<evidence type="ECO:0000259" key="8">
    <source>
        <dbReference type="PROSITE" id="PS50928"/>
    </source>
</evidence>
<comment type="similarity">
    <text evidence="7">Belongs to the binding-protein-dependent transport system permease family.</text>
</comment>
<dbReference type="InterPro" id="IPR000515">
    <property type="entry name" value="MetI-like"/>
</dbReference>
<keyword evidence="4 7" id="KW-0812">Transmembrane</keyword>
<evidence type="ECO:0000256" key="6">
    <source>
        <dbReference type="ARBA" id="ARBA00023136"/>
    </source>
</evidence>
<keyword evidence="9" id="KW-0762">Sugar transport</keyword>
<evidence type="ECO:0000256" key="5">
    <source>
        <dbReference type="ARBA" id="ARBA00022989"/>
    </source>
</evidence>
<dbReference type="Gene3D" id="1.10.3720.10">
    <property type="entry name" value="MetI-like"/>
    <property type="match status" value="1"/>
</dbReference>
<evidence type="ECO:0000313" key="10">
    <source>
        <dbReference type="Proteomes" id="UP001183643"/>
    </source>
</evidence>
<dbReference type="PANTHER" id="PTHR43744:SF6">
    <property type="entry name" value="ABC TRANSPORTER PERMEASE PROTEIN YESQ-RELATED"/>
    <property type="match status" value="1"/>
</dbReference>
<keyword evidence="2 7" id="KW-0813">Transport</keyword>
<evidence type="ECO:0000256" key="4">
    <source>
        <dbReference type="ARBA" id="ARBA00022692"/>
    </source>
</evidence>
<comment type="caution">
    <text evidence="9">The sequence shown here is derived from an EMBL/GenBank/DDBJ whole genome shotgun (WGS) entry which is preliminary data.</text>
</comment>
<dbReference type="Pfam" id="PF00528">
    <property type="entry name" value="BPD_transp_1"/>
    <property type="match status" value="1"/>
</dbReference>
<dbReference type="SUPFAM" id="SSF161098">
    <property type="entry name" value="MetI-like"/>
    <property type="match status" value="1"/>
</dbReference>
<dbReference type="AlphaFoldDB" id="A0AAE3YXS2"/>
<dbReference type="GO" id="GO:0055085">
    <property type="term" value="P:transmembrane transport"/>
    <property type="evidence" value="ECO:0007669"/>
    <property type="project" value="InterPro"/>
</dbReference>
<name>A0AAE3YXS2_9ACTN</name>
<evidence type="ECO:0000256" key="3">
    <source>
        <dbReference type="ARBA" id="ARBA00022475"/>
    </source>
</evidence>
<feature type="transmembrane region" description="Helical" evidence="7">
    <location>
        <begin position="20"/>
        <end position="41"/>
    </location>
</feature>
<evidence type="ECO:0000313" key="9">
    <source>
        <dbReference type="EMBL" id="MDR7280353.1"/>
    </source>
</evidence>
<organism evidence="9 10">
    <name type="scientific">Catenuloplanes atrovinosus</name>
    <dbReference type="NCBI Taxonomy" id="137266"/>
    <lineage>
        <taxon>Bacteria</taxon>
        <taxon>Bacillati</taxon>
        <taxon>Actinomycetota</taxon>
        <taxon>Actinomycetes</taxon>
        <taxon>Micromonosporales</taxon>
        <taxon>Micromonosporaceae</taxon>
        <taxon>Catenuloplanes</taxon>
    </lineage>
</organism>
<comment type="subcellular location">
    <subcellularLocation>
        <location evidence="1 7">Cell membrane</location>
        <topology evidence="1 7">Multi-pass membrane protein</topology>
    </subcellularLocation>
</comment>
<feature type="transmembrane region" description="Helical" evidence="7">
    <location>
        <begin position="117"/>
        <end position="139"/>
    </location>
</feature>
<dbReference type="PROSITE" id="PS50928">
    <property type="entry name" value="ABC_TM1"/>
    <property type="match status" value="1"/>
</dbReference>
<feature type="transmembrane region" description="Helical" evidence="7">
    <location>
        <begin position="195"/>
        <end position="220"/>
    </location>
</feature>
<keyword evidence="6 7" id="KW-0472">Membrane</keyword>
<feature type="transmembrane region" description="Helical" evidence="7">
    <location>
        <begin position="254"/>
        <end position="275"/>
    </location>
</feature>
<accession>A0AAE3YXS2</accession>
<proteinExistence type="inferred from homology"/>
<gene>
    <name evidence="9" type="ORF">J2S41_007131</name>
</gene>
<feature type="transmembrane region" description="Helical" evidence="7">
    <location>
        <begin position="81"/>
        <end position="105"/>
    </location>
</feature>
<dbReference type="EMBL" id="JAVDYB010000001">
    <property type="protein sequence ID" value="MDR7280353.1"/>
    <property type="molecule type" value="Genomic_DNA"/>
</dbReference>
<feature type="domain" description="ABC transmembrane type-1" evidence="8">
    <location>
        <begin position="82"/>
        <end position="275"/>
    </location>
</feature>
<reference evidence="9" key="1">
    <citation type="submission" date="2023-07" db="EMBL/GenBank/DDBJ databases">
        <title>Sequencing the genomes of 1000 actinobacteria strains.</title>
        <authorList>
            <person name="Klenk H.-P."/>
        </authorList>
    </citation>
    <scope>NUCLEOTIDE SEQUENCE</scope>
    <source>
        <strain evidence="9">DSM 44707</strain>
    </source>
</reference>
<evidence type="ECO:0000256" key="2">
    <source>
        <dbReference type="ARBA" id="ARBA00022448"/>
    </source>
</evidence>
<sequence length="290" mass="32094">MTAVAPHVTVRKNRFSAGQAVRLAVLIVGLLLVLYPLAWVIGSSFKSDAEIASNISVLPTEFTLSHYAAGWNSFDVSFTRFFINSTVIALLTVIANAVSCLIAAYAFARLRFPMRGLWFAIMIGTLLLPGDVLIIPQYIVFNTLGWIDTPLLPLIVPKALATEAFFVFLMVQFMRGIPRDLDEAATIDGCSPYGVFWHVILPLSRPALVTTAIFSFIWTWNDFFTQLVYLNELEDYTVPIALRLFIDSTGQSSLGAMFAMSVLSLLPVFLFFVAFQRMLVEGINTSGLKG</sequence>
<keyword evidence="10" id="KW-1185">Reference proteome</keyword>